<sequence length="63" mass="7076">MTEHDFCEHAVRLSSGGSYCDAFYPDTCPYPARFCFVKDRRDAASSVGKPVDTLWESLQKGLL</sequence>
<proteinExistence type="predicted"/>
<gene>
    <name evidence="1" type="ORF">CUJ86_04520</name>
</gene>
<evidence type="ECO:0000313" key="1">
    <source>
        <dbReference type="EMBL" id="TAJ44579.1"/>
    </source>
</evidence>
<reference evidence="1 2" key="1">
    <citation type="submission" date="2017-11" db="EMBL/GenBank/DDBJ databases">
        <title>Isolation and Characterization of Methanofollis Species from Methane Seep Offshore SW Taiwan.</title>
        <authorList>
            <person name="Teng N.-H."/>
            <person name="Lai M.-C."/>
            <person name="Chen S.-C."/>
        </authorList>
    </citation>
    <scope>NUCLEOTIDE SEQUENCE [LARGE SCALE GENOMIC DNA]</scope>
    <source>
        <strain evidence="1 2">FWC-SCC2</strain>
    </source>
</reference>
<comment type="caution">
    <text evidence="1">The sequence shown here is derived from an EMBL/GenBank/DDBJ whole genome shotgun (WGS) entry which is preliminary data.</text>
</comment>
<name>A0A483CXG0_9EURY</name>
<organism evidence="1 2">
    <name type="scientific">Methanofollis fontis</name>
    <dbReference type="NCBI Taxonomy" id="2052832"/>
    <lineage>
        <taxon>Archaea</taxon>
        <taxon>Methanobacteriati</taxon>
        <taxon>Methanobacteriota</taxon>
        <taxon>Stenosarchaea group</taxon>
        <taxon>Methanomicrobia</taxon>
        <taxon>Methanomicrobiales</taxon>
        <taxon>Methanomicrobiaceae</taxon>
        <taxon>Methanofollis</taxon>
    </lineage>
</organism>
<dbReference type="Proteomes" id="UP000292580">
    <property type="component" value="Unassembled WGS sequence"/>
</dbReference>
<evidence type="ECO:0000313" key="2">
    <source>
        <dbReference type="Proteomes" id="UP000292580"/>
    </source>
</evidence>
<keyword evidence="2" id="KW-1185">Reference proteome</keyword>
<dbReference type="EMBL" id="PGCL01000002">
    <property type="protein sequence ID" value="TAJ44579.1"/>
    <property type="molecule type" value="Genomic_DNA"/>
</dbReference>
<protein>
    <submittedName>
        <fullName evidence="1">Uncharacterized protein</fullName>
    </submittedName>
</protein>
<accession>A0A483CXG0</accession>
<dbReference type="AlphaFoldDB" id="A0A483CXG0"/>